<dbReference type="NCBIfam" id="NF005469">
    <property type="entry name" value="PRK07063.1"/>
    <property type="match status" value="1"/>
</dbReference>
<reference evidence="5" key="1">
    <citation type="submission" date="2019-12" db="EMBL/GenBank/DDBJ databases">
        <title>Complete genome of Terracaulis silvestris 0127_4.</title>
        <authorList>
            <person name="Vieira S."/>
            <person name="Riedel T."/>
            <person name="Sproer C."/>
            <person name="Pascual J."/>
            <person name="Boedeker C."/>
            <person name="Overmann J."/>
        </authorList>
    </citation>
    <scope>NUCLEOTIDE SEQUENCE [LARGE SCALE GENOMIC DNA]</scope>
    <source>
        <strain evidence="5">0127_4</strain>
    </source>
</reference>
<proteinExistence type="inferred from homology"/>
<comment type="similarity">
    <text evidence="1">Belongs to the short-chain dehydrogenases/reductases (SDR) family.</text>
</comment>
<dbReference type="RefSeq" id="WP_158765840.1">
    <property type="nucleotide sequence ID" value="NZ_CP047045.1"/>
</dbReference>
<dbReference type="EMBL" id="CP047045">
    <property type="protein sequence ID" value="QGZ94941.1"/>
    <property type="molecule type" value="Genomic_DNA"/>
</dbReference>
<dbReference type="EC" id="1.1.1.175" evidence="2"/>
<dbReference type="PROSITE" id="PS00061">
    <property type="entry name" value="ADH_SHORT"/>
    <property type="match status" value="1"/>
</dbReference>
<dbReference type="Pfam" id="PF13561">
    <property type="entry name" value="adh_short_C2"/>
    <property type="match status" value="1"/>
</dbReference>
<dbReference type="PRINTS" id="PR00080">
    <property type="entry name" value="SDRFAMILY"/>
</dbReference>
<dbReference type="Proteomes" id="UP000431269">
    <property type="component" value="Chromosome"/>
</dbReference>
<keyword evidence="4" id="KW-0560">Oxidoreductase</keyword>
<evidence type="ECO:0000256" key="1">
    <source>
        <dbReference type="ARBA" id="ARBA00006484"/>
    </source>
</evidence>
<sequence length="257" mass="27635">MKRLKGKTAIVTGAAQGIGRAIAQCFVTEGARVALVDINTKRGREAADELAASGAQVCFVEVDVADPASVNTMVAEVVKQLGPPNLLVNNAGIAVFRDPLETSVEDWRHCFAVDTDGVWHCSRAVLPHLLELGKGDIINIASVHASQIIPKCFPYPVAKHAVVGLTRALAIEYADRNIRVNAISPGYIGTEIVEKIFADAPDPEKMRAETDALHPVKRIGRPEEIGWAAVFLASDEARFLTAQNIVIDGGRSVVFHQ</sequence>
<name>A0A6I6MLQ4_9CAUL</name>
<dbReference type="InterPro" id="IPR036291">
    <property type="entry name" value="NAD(P)-bd_dom_sf"/>
</dbReference>
<dbReference type="InterPro" id="IPR020904">
    <property type="entry name" value="Sc_DH/Rdtase_CS"/>
</dbReference>
<dbReference type="CDD" id="cd05233">
    <property type="entry name" value="SDR_c"/>
    <property type="match status" value="1"/>
</dbReference>
<dbReference type="SUPFAM" id="SSF51735">
    <property type="entry name" value="NAD(P)-binding Rossmann-fold domains"/>
    <property type="match status" value="1"/>
</dbReference>
<dbReference type="GO" id="GO:0047838">
    <property type="term" value="F:D-xylose 1-dehydrogenase (NAD+) activity"/>
    <property type="evidence" value="ECO:0007669"/>
    <property type="project" value="UniProtKB-EC"/>
</dbReference>
<dbReference type="Gene3D" id="3.40.50.720">
    <property type="entry name" value="NAD(P)-binding Rossmann-like Domain"/>
    <property type="match status" value="1"/>
</dbReference>
<evidence type="ECO:0000256" key="3">
    <source>
        <dbReference type="ARBA" id="ARBA00069939"/>
    </source>
</evidence>
<evidence type="ECO:0000256" key="2">
    <source>
        <dbReference type="ARBA" id="ARBA00066641"/>
    </source>
</evidence>
<dbReference type="InterPro" id="IPR002347">
    <property type="entry name" value="SDR_fam"/>
</dbReference>
<dbReference type="FunFam" id="3.40.50.720:FF:000084">
    <property type="entry name" value="Short-chain dehydrogenase reductase"/>
    <property type="match status" value="1"/>
</dbReference>
<organism evidence="4 5">
    <name type="scientific">Terricaulis silvestris</name>
    <dbReference type="NCBI Taxonomy" id="2686094"/>
    <lineage>
        <taxon>Bacteria</taxon>
        <taxon>Pseudomonadati</taxon>
        <taxon>Pseudomonadota</taxon>
        <taxon>Alphaproteobacteria</taxon>
        <taxon>Caulobacterales</taxon>
        <taxon>Caulobacteraceae</taxon>
        <taxon>Terricaulis</taxon>
    </lineage>
</organism>
<keyword evidence="5" id="KW-1185">Reference proteome</keyword>
<dbReference type="PRINTS" id="PR00081">
    <property type="entry name" value="GDHRDH"/>
</dbReference>
<accession>A0A6I6MLQ4</accession>
<gene>
    <name evidence="4" type="primary">xecE_2</name>
    <name evidence="4" type="ORF">DSM104635_01776</name>
</gene>
<dbReference type="NCBIfam" id="NF005559">
    <property type="entry name" value="PRK07231.1"/>
    <property type="match status" value="1"/>
</dbReference>
<evidence type="ECO:0000313" key="4">
    <source>
        <dbReference type="EMBL" id="QGZ94941.1"/>
    </source>
</evidence>
<protein>
    <recommendedName>
        <fullName evidence="3">D-xylose 1-dehydrogenase</fullName>
        <ecNumber evidence="2">1.1.1.175</ecNumber>
    </recommendedName>
</protein>
<dbReference type="KEGG" id="tsv:DSM104635_01776"/>
<evidence type="ECO:0000313" key="5">
    <source>
        <dbReference type="Proteomes" id="UP000431269"/>
    </source>
</evidence>
<dbReference type="AlphaFoldDB" id="A0A6I6MLQ4"/>
<dbReference type="PANTHER" id="PTHR42760">
    <property type="entry name" value="SHORT-CHAIN DEHYDROGENASES/REDUCTASES FAMILY MEMBER"/>
    <property type="match status" value="1"/>
</dbReference>